<evidence type="ECO:0000256" key="1">
    <source>
        <dbReference type="SAM" id="SignalP"/>
    </source>
</evidence>
<evidence type="ECO:0000313" key="3">
    <source>
        <dbReference type="Proteomes" id="UP000051160"/>
    </source>
</evidence>
<keyword evidence="3" id="KW-1185">Reference proteome</keyword>
<organism evidence="2 3">
    <name type="scientific">Secundilactobacillus odoratitofui DSM 19909 = JCM 15043</name>
    <dbReference type="NCBI Taxonomy" id="1423776"/>
    <lineage>
        <taxon>Bacteria</taxon>
        <taxon>Bacillati</taxon>
        <taxon>Bacillota</taxon>
        <taxon>Bacilli</taxon>
        <taxon>Lactobacillales</taxon>
        <taxon>Lactobacillaceae</taxon>
        <taxon>Secundilactobacillus</taxon>
    </lineage>
</organism>
<sequence length="235" mass="26321">MIKGLKFTAYAIVAAGIVGVSSTTTASASKYVPDHSVPTLKSLQSYKYTTYHRISSKKNKGIRVYTSEYLTTYDVSRKSNVFTSDKAAIVKAKNGKLVKYRYVINSHGTVSGYVYSGYFTKKSSPKVKTVKVSGGYVIPKELRKSVSNTNVHGLKHVNDWRLAHIKLGKQMTLHPSYYTKDGSFYASEYLSDYFALYKTTLKSGKEITDQKGVDSIVSDLKAAYNYKSFNKFYSK</sequence>
<dbReference type="EMBL" id="AZEE01000027">
    <property type="protein sequence ID" value="KRK98684.1"/>
    <property type="molecule type" value="Genomic_DNA"/>
</dbReference>
<reference evidence="2 3" key="1">
    <citation type="journal article" date="2015" name="Genome Announc.">
        <title>Expanding the biotechnology potential of lactobacilli through comparative genomics of 213 strains and associated genera.</title>
        <authorList>
            <person name="Sun Z."/>
            <person name="Harris H.M."/>
            <person name="McCann A."/>
            <person name="Guo C."/>
            <person name="Argimon S."/>
            <person name="Zhang W."/>
            <person name="Yang X."/>
            <person name="Jeffery I.B."/>
            <person name="Cooney J.C."/>
            <person name="Kagawa T.F."/>
            <person name="Liu W."/>
            <person name="Song Y."/>
            <person name="Salvetti E."/>
            <person name="Wrobel A."/>
            <person name="Rasinkangas P."/>
            <person name="Parkhill J."/>
            <person name="Rea M.C."/>
            <person name="O'Sullivan O."/>
            <person name="Ritari J."/>
            <person name="Douillard F.P."/>
            <person name="Paul Ross R."/>
            <person name="Yang R."/>
            <person name="Briner A.E."/>
            <person name="Felis G.E."/>
            <person name="de Vos W.M."/>
            <person name="Barrangou R."/>
            <person name="Klaenhammer T.R."/>
            <person name="Caufield P.W."/>
            <person name="Cui Y."/>
            <person name="Zhang H."/>
            <person name="O'Toole P.W."/>
        </authorList>
    </citation>
    <scope>NUCLEOTIDE SEQUENCE [LARGE SCALE GENOMIC DNA]</scope>
    <source>
        <strain evidence="2 3">DSM 19909</strain>
    </source>
</reference>
<gene>
    <name evidence="2" type="ORF">FD04_GL000419</name>
</gene>
<dbReference type="AlphaFoldDB" id="A0A0R1LS75"/>
<feature type="signal peptide" evidence="1">
    <location>
        <begin position="1"/>
        <end position="26"/>
    </location>
</feature>
<evidence type="ECO:0000313" key="2">
    <source>
        <dbReference type="EMBL" id="KRK98684.1"/>
    </source>
</evidence>
<dbReference type="RefSeq" id="WP_054699233.1">
    <property type="nucleotide sequence ID" value="NZ_AZEE01000027.1"/>
</dbReference>
<comment type="caution">
    <text evidence="2">The sequence shown here is derived from an EMBL/GenBank/DDBJ whole genome shotgun (WGS) entry which is preliminary data.</text>
</comment>
<dbReference type="OrthoDB" id="9991369at2"/>
<dbReference type="Proteomes" id="UP000051160">
    <property type="component" value="Unassembled WGS sequence"/>
</dbReference>
<protein>
    <submittedName>
        <fullName evidence="2">Uncharacterized protein</fullName>
    </submittedName>
</protein>
<dbReference type="STRING" id="1423776.FD04_GL000419"/>
<name>A0A0R1LS75_9LACO</name>
<dbReference type="PATRIC" id="fig|1423776.4.peg.424"/>
<proteinExistence type="predicted"/>
<feature type="chain" id="PRO_5039638450" evidence="1">
    <location>
        <begin position="27"/>
        <end position="235"/>
    </location>
</feature>
<keyword evidence="1" id="KW-0732">Signal</keyword>
<accession>A0A0R1LS75</accession>